<dbReference type="InterPro" id="IPR007848">
    <property type="entry name" value="Small_mtfrase_dom"/>
</dbReference>
<gene>
    <name evidence="8" type="ORF">GCM10023225_27070</name>
</gene>
<evidence type="ECO:0000259" key="7">
    <source>
        <dbReference type="Pfam" id="PF26049"/>
    </source>
</evidence>
<dbReference type="InterPro" id="IPR017237">
    <property type="entry name" value="RLMG"/>
</dbReference>
<dbReference type="Pfam" id="PF05175">
    <property type="entry name" value="MTS"/>
    <property type="match status" value="1"/>
</dbReference>
<dbReference type="InterPro" id="IPR002052">
    <property type="entry name" value="DNA_methylase_N6_adenine_CS"/>
</dbReference>
<evidence type="ECO:0000256" key="1">
    <source>
        <dbReference type="ARBA" id="ARBA00022490"/>
    </source>
</evidence>
<name>A0ABP9I523_9ACTN</name>
<dbReference type="RefSeq" id="WP_345713158.1">
    <property type="nucleotide sequence ID" value="NZ_BAABIL010000444.1"/>
</dbReference>
<dbReference type="Gene3D" id="3.40.50.150">
    <property type="entry name" value="Vaccinia Virus protein VP39"/>
    <property type="match status" value="2"/>
</dbReference>
<dbReference type="GO" id="GO:0008168">
    <property type="term" value="F:methyltransferase activity"/>
    <property type="evidence" value="ECO:0007669"/>
    <property type="project" value="UniProtKB-KW"/>
</dbReference>
<dbReference type="Pfam" id="PF26049">
    <property type="entry name" value="RLMG_N"/>
    <property type="match status" value="1"/>
</dbReference>
<proteinExistence type="predicted"/>
<reference evidence="9" key="1">
    <citation type="journal article" date="2019" name="Int. J. Syst. Evol. Microbiol.">
        <title>The Global Catalogue of Microorganisms (GCM) 10K type strain sequencing project: providing services to taxonomists for standard genome sequencing and annotation.</title>
        <authorList>
            <consortium name="The Broad Institute Genomics Platform"/>
            <consortium name="The Broad Institute Genome Sequencing Center for Infectious Disease"/>
            <person name="Wu L."/>
            <person name="Ma J."/>
        </authorList>
    </citation>
    <scope>NUCLEOTIDE SEQUENCE [LARGE SCALE GENOMIC DNA]</scope>
    <source>
        <strain evidence="9">JCM 18126</strain>
    </source>
</reference>
<accession>A0ABP9I523</accession>
<dbReference type="PANTHER" id="PTHR47816:SF5">
    <property type="entry name" value="RIBOSOMAL RNA LARGE SUBUNIT METHYLTRANSFERASE G"/>
    <property type="match status" value="1"/>
</dbReference>
<sequence length="412" mass="42589">MVAAEEDVRLELPVGALELRRYPRARREPLRAWDAADALLLDHVLQAPGVAEATGVPAGVDVGSGRVVVTDDRWGAVVTGLAAAGAAPVAVCDSVVSRAAVRANLARNGLAGSGVRLLPGTAGPEGPVDVLLLRLPRTLGLLQERLHRFAPALVAGARVVAAGMVPEVRSATLRVFEELVGPTRTSLARRKARLVLAQPDPALVRPPAPWPVELVLQDAPGVLAGARVVQHAGVFSAGGLDVGTRFFLEVLAARRPFAVGERVLDVGCGNGVLGLAVARAQPGAVLTLVDDSDLALASAVATFAVSAPAGVAVRFAAGDSAVADPGDGGAAQVAEGSVDVVLCNPPFHVHGSLTDSTAARMVRDARRVLRPGGELWLVGNRHLAYHVLLRRVFGACEVVAGHPKFVVLRAVR</sequence>
<evidence type="ECO:0000256" key="5">
    <source>
        <dbReference type="ARBA" id="ARBA00022691"/>
    </source>
</evidence>
<dbReference type="CDD" id="cd02440">
    <property type="entry name" value="AdoMet_MTases"/>
    <property type="match status" value="1"/>
</dbReference>
<dbReference type="SUPFAM" id="SSF53335">
    <property type="entry name" value="S-adenosyl-L-methionine-dependent methyltransferases"/>
    <property type="match status" value="1"/>
</dbReference>
<protein>
    <submittedName>
        <fullName evidence="8">Methyltransferase</fullName>
    </submittedName>
</protein>
<evidence type="ECO:0000256" key="4">
    <source>
        <dbReference type="ARBA" id="ARBA00022679"/>
    </source>
</evidence>
<evidence type="ECO:0000313" key="8">
    <source>
        <dbReference type="EMBL" id="GAA4987719.1"/>
    </source>
</evidence>
<keyword evidence="4" id="KW-0808">Transferase</keyword>
<evidence type="ECO:0000256" key="2">
    <source>
        <dbReference type="ARBA" id="ARBA00022552"/>
    </source>
</evidence>
<evidence type="ECO:0000259" key="6">
    <source>
        <dbReference type="Pfam" id="PF05175"/>
    </source>
</evidence>
<dbReference type="PRINTS" id="PR00508">
    <property type="entry name" value="S21N4MTFRASE"/>
</dbReference>
<keyword evidence="5" id="KW-0949">S-adenosyl-L-methionine</keyword>
<keyword evidence="9" id="KW-1185">Reference proteome</keyword>
<comment type="caution">
    <text evidence="8">The sequence shown here is derived from an EMBL/GenBank/DDBJ whole genome shotgun (WGS) entry which is preliminary data.</text>
</comment>
<dbReference type="InterPro" id="IPR046977">
    <property type="entry name" value="RsmC/RlmG"/>
</dbReference>
<dbReference type="GO" id="GO:0032259">
    <property type="term" value="P:methylation"/>
    <property type="evidence" value="ECO:0007669"/>
    <property type="project" value="UniProtKB-KW"/>
</dbReference>
<keyword evidence="3 8" id="KW-0489">Methyltransferase</keyword>
<dbReference type="InterPro" id="IPR001091">
    <property type="entry name" value="RM_Methyltransferase"/>
</dbReference>
<dbReference type="InterPro" id="IPR058679">
    <property type="entry name" value="RlmG_N"/>
</dbReference>
<keyword evidence="1" id="KW-0963">Cytoplasm</keyword>
<dbReference type="InterPro" id="IPR029063">
    <property type="entry name" value="SAM-dependent_MTases_sf"/>
</dbReference>
<dbReference type="PROSITE" id="PS00092">
    <property type="entry name" value="N6_MTASE"/>
    <property type="match status" value="1"/>
</dbReference>
<organism evidence="8 9">
    <name type="scientific">Kineococcus glutinatus</name>
    <dbReference type="NCBI Taxonomy" id="1070872"/>
    <lineage>
        <taxon>Bacteria</taxon>
        <taxon>Bacillati</taxon>
        <taxon>Actinomycetota</taxon>
        <taxon>Actinomycetes</taxon>
        <taxon>Kineosporiales</taxon>
        <taxon>Kineosporiaceae</taxon>
        <taxon>Kineococcus</taxon>
    </lineage>
</organism>
<dbReference type="PIRSF" id="PIRSF037565">
    <property type="entry name" value="RRNA_m2G_Mtase_RsmD_prd"/>
    <property type="match status" value="1"/>
</dbReference>
<dbReference type="Proteomes" id="UP001501195">
    <property type="component" value="Unassembled WGS sequence"/>
</dbReference>
<feature type="domain" description="Methyltransferase small" evidence="6">
    <location>
        <begin position="227"/>
        <end position="409"/>
    </location>
</feature>
<evidence type="ECO:0000256" key="3">
    <source>
        <dbReference type="ARBA" id="ARBA00022603"/>
    </source>
</evidence>
<dbReference type="PANTHER" id="PTHR47816">
    <property type="entry name" value="RIBOSOMAL RNA SMALL SUBUNIT METHYLTRANSFERASE C"/>
    <property type="match status" value="1"/>
</dbReference>
<evidence type="ECO:0000313" key="9">
    <source>
        <dbReference type="Proteomes" id="UP001501195"/>
    </source>
</evidence>
<keyword evidence="2" id="KW-0698">rRNA processing</keyword>
<feature type="domain" description="RlmG N-terminal" evidence="7">
    <location>
        <begin position="10"/>
        <end position="200"/>
    </location>
</feature>
<dbReference type="EMBL" id="BAABIL010000444">
    <property type="protein sequence ID" value="GAA4987719.1"/>
    <property type="molecule type" value="Genomic_DNA"/>
</dbReference>